<protein>
    <submittedName>
        <fullName evidence="2">Serine/threonine kinase 23</fullName>
    </submittedName>
</protein>
<keyword evidence="3" id="KW-1185">Reference proteome</keyword>
<evidence type="ECO:0000313" key="3">
    <source>
        <dbReference type="Proteomes" id="UP000383932"/>
    </source>
</evidence>
<keyword evidence="2" id="KW-0808">Transferase</keyword>
<proteinExistence type="predicted"/>
<evidence type="ECO:0000313" key="2">
    <source>
        <dbReference type="EMBL" id="KAB5595232.1"/>
    </source>
</evidence>
<dbReference type="GO" id="GO:0016301">
    <property type="term" value="F:kinase activity"/>
    <property type="evidence" value="ECO:0007669"/>
    <property type="project" value="UniProtKB-KW"/>
</dbReference>
<evidence type="ECO:0000256" key="1">
    <source>
        <dbReference type="SAM" id="MobiDB-lite"/>
    </source>
</evidence>
<reference evidence="2 3" key="1">
    <citation type="journal article" date="2019" name="Fungal Biol. Biotechnol.">
        <title>Draft genome sequence of fastidious pathogen Ceratobasidium theobromae, which causes vascular-streak dieback in Theobroma cacao.</title>
        <authorList>
            <person name="Ali S.S."/>
            <person name="Asman A."/>
            <person name="Shao J."/>
            <person name="Firmansyah A.P."/>
            <person name="Susilo A.W."/>
            <person name="Rosmana A."/>
            <person name="McMahon P."/>
            <person name="Junaid M."/>
            <person name="Guest D."/>
            <person name="Kheng T.Y."/>
            <person name="Meinhardt L.W."/>
            <person name="Bailey B.A."/>
        </authorList>
    </citation>
    <scope>NUCLEOTIDE SEQUENCE [LARGE SCALE GENOMIC DNA]</scope>
    <source>
        <strain evidence="2 3">CT2</strain>
    </source>
</reference>
<dbReference type="Proteomes" id="UP000383932">
    <property type="component" value="Unassembled WGS sequence"/>
</dbReference>
<organism evidence="2 3">
    <name type="scientific">Ceratobasidium theobromae</name>
    <dbReference type="NCBI Taxonomy" id="1582974"/>
    <lineage>
        <taxon>Eukaryota</taxon>
        <taxon>Fungi</taxon>
        <taxon>Dikarya</taxon>
        <taxon>Basidiomycota</taxon>
        <taxon>Agaricomycotina</taxon>
        <taxon>Agaricomycetes</taxon>
        <taxon>Cantharellales</taxon>
        <taxon>Ceratobasidiaceae</taxon>
        <taxon>Ceratobasidium</taxon>
    </lineage>
</organism>
<dbReference type="EMBL" id="SSOP01000011">
    <property type="protein sequence ID" value="KAB5595232.1"/>
    <property type="molecule type" value="Genomic_DNA"/>
</dbReference>
<sequence length="83" mass="8158">MSTPQPSKTPKGNPSPKHKAAVPVAVKPSVYDRLAGAGGGAALAGANVLPSPINSVTNSSGTVFALISRVSVASVASIMAYLA</sequence>
<gene>
    <name evidence="2" type="ORF">CTheo_1310</name>
</gene>
<name>A0A5N5QTZ9_9AGAM</name>
<feature type="compositionally biased region" description="Polar residues" evidence="1">
    <location>
        <begin position="1"/>
        <end position="12"/>
    </location>
</feature>
<feature type="region of interest" description="Disordered" evidence="1">
    <location>
        <begin position="1"/>
        <end position="21"/>
    </location>
</feature>
<dbReference type="AlphaFoldDB" id="A0A5N5QTZ9"/>
<accession>A0A5N5QTZ9</accession>
<keyword evidence="2" id="KW-0418">Kinase</keyword>
<comment type="caution">
    <text evidence="2">The sequence shown here is derived from an EMBL/GenBank/DDBJ whole genome shotgun (WGS) entry which is preliminary data.</text>
</comment>